<protein>
    <submittedName>
        <fullName evidence="3">Uncharacterized protein</fullName>
    </submittedName>
</protein>
<feature type="region of interest" description="Disordered" evidence="1">
    <location>
        <begin position="1"/>
        <end position="104"/>
    </location>
</feature>
<dbReference type="AlphaFoldDB" id="A0A915ECP4"/>
<proteinExistence type="predicted"/>
<evidence type="ECO:0000313" key="2">
    <source>
        <dbReference type="Proteomes" id="UP000887574"/>
    </source>
</evidence>
<keyword evidence="2" id="KW-1185">Reference proteome</keyword>
<dbReference type="Proteomes" id="UP000887574">
    <property type="component" value="Unplaced"/>
</dbReference>
<dbReference type="WBParaSite" id="jg4750">
    <property type="protein sequence ID" value="jg4750"/>
    <property type="gene ID" value="jg4750"/>
</dbReference>
<feature type="compositionally biased region" description="Gly residues" evidence="1">
    <location>
        <begin position="92"/>
        <end position="101"/>
    </location>
</feature>
<evidence type="ECO:0000256" key="1">
    <source>
        <dbReference type="SAM" id="MobiDB-lite"/>
    </source>
</evidence>
<accession>A0A915ECP4</accession>
<name>A0A915ECP4_9BILA</name>
<reference evidence="3" key="1">
    <citation type="submission" date="2022-11" db="UniProtKB">
        <authorList>
            <consortium name="WormBaseParasite"/>
        </authorList>
    </citation>
    <scope>IDENTIFICATION</scope>
</reference>
<evidence type="ECO:0000313" key="3">
    <source>
        <dbReference type="WBParaSite" id="jg4750"/>
    </source>
</evidence>
<organism evidence="2 3">
    <name type="scientific">Ditylenchus dipsaci</name>
    <dbReference type="NCBI Taxonomy" id="166011"/>
    <lineage>
        <taxon>Eukaryota</taxon>
        <taxon>Metazoa</taxon>
        <taxon>Ecdysozoa</taxon>
        <taxon>Nematoda</taxon>
        <taxon>Chromadorea</taxon>
        <taxon>Rhabditida</taxon>
        <taxon>Tylenchina</taxon>
        <taxon>Tylenchomorpha</taxon>
        <taxon>Sphaerularioidea</taxon>
        <taxon>Anguinidae</taxon>
        <taxon>Anguininae</taxon>
        <taxon>Ditylenchus</taxon>
    </lineage>
</organism>
<feature type="compositionally biased region" description="Basic and acidic residues" evidence="1">
    <location>
        <begin position="9"/>
        <end position="44"/>
    </location>
</feature>
<feature type="compositionally biased region" description="Acidic residues" evidence="1">
    <location>
        <begin position="71"/>
        <end position="81"/>
    </location>
</feature>
<feature type="compositionally biased region" description="Low complexity" evidence="1">
    <location>
        <begin position="45"/>
        <end position="56"/>
    </location>
</feature>
<sequence length="139" mass="14229">MVKTGTSKADPDGPGKKKPDPSKLPDGKGKGKLLVDQETRKSEGSSEGSRGSESESGAGGKKRNSSGSSEGSDDSDSDDSAMPEADNPNGMNGMGNGGPGIIPGNWGSNCPIMIPLCNNELTEQLCRELANLAVKLSHV</sequence>